<evidence type="ECO:0000256" key="1">
    <source>
        <dbReference type="SAM" id="MobiDB-lite"/>
    </source>
</evidence>
<name>A0A6P7G0F1_DIAVI</name>
<organism evidence="2">
    <name type="scientific">Diabrotica virgifera virgifera</name>
    <name type="common">western corn rootworm</name>
    <dbReference type="NCBI Taxonomy" id="50390"/>
    <lineage>
        <taxon>Eukaryota</taxon>
        <taxon>Metazoa</taxon>
        <taxon>Ecdysozoa</taxon>
        <taxon>Arthropoda</taxon>
        <taxon>Hexapoda</taxon>
        <taxon>Insecta</taxon>
        <taxon>Pterygota</taxon>
        <taxon>Neoptera</taxon>
        <taxon>Endopterygota</taxon>
        <taxon>Coleoptera</taxon>
        <taxon>Polyphaga</taxon>
        <taxon>Cucujiformia</taxon>
        <taxon>Chrysomeloidea</taxon>
        <taxon>Chrysomelidae</taxon>
        <taxon>Galerucinae</taxon>
        <taxon>Diabroticina</taxon>
        <taxon>Diabroticites</taxon>
        <taxon>Diabrotica</taxon>
    </lineage>
</organism>
<dbReference type="RefSeq" id="XP_028142291.1">
    <property type="nucleotide sequence ID" value="XM_028286490.1"/>
</dbReference>
<proteinExistence type="predicted"/>
<sequence>MGHALSIHNKIYRQKPVLQDIRMVKMLDDALGVKSTDTVIALQRDNVDHLSRACSTPVNNHMLDRISDDDIDSATILEPNLSTINEDEDYHVQSSRKPQKGINKNIRFRRQTRKRTWTTPERKSIRETFNNFLQSNDNVLPTLETCQEFASGNPHLKDRAPQQIRAWIIREKRKSGSPNKGWTTPVKDIVRKQFTNYYKTGEYPSSSEMSNAIQEHEELRHTSVPKLRSHLQHDLKYLKRKSL</sequence>
<feature type="region of interest" description="Disordered" evidence="1">
    <location>
        <begin position="203"/>
        <end position="226"/>
    </location>
</feature>
<feature type="compositionally biased region" description="Polar residues" evidence="1">
    <location>
        <begin position="203"/>
        <end position="213"/>
    </location>
</feature>
<protein>
    <submittedName>
        <fullName evidence="2">Uncharacterized protein LOC114336161</fullName>
    </submittedName>
</protein>
<dbReference type="InParanoid" id="A0A6P7G0F1"/>
<accession>A0A6P7G0F1</accession>
<dbReference type="AlphaFoldDB" id="A0A6P7G0F1"/>
<gene>
    <name evidence="2" type="primary">LOC114336161</name>
</gene>
<reference evidence="2" key="1">
    <citation type="submission" date="2025-08" db="UniProtKB">
        <authorList>
            <consortium name="RefSeq"/>
        </authorList>
    </citation>
    <scope>IDENTIFICATION</scope>
    <source>
        <tissue evidence="2">Whole insect</tissue>
    </source>
</reference>
<evidence type="ECO:0000313" key="2">
    <source>
        <dbReference type="RefSeq" id="XP_028142291.1"/>
    </source>
</evidence>